<comment type="caution">
    <text evidence="1">The sequence shown here is derived from an EMBL/GenBank/DDBJ whole genome shotgun (WGS) entry which is preliminary data.</text>
</comment>
<name>A0AAW1UKV2_9CUCU</name>
<reference evidence="1 2" key="1">
    <citation type="submission" date="2023-03" db="EMBL/GenBank/DDBJ databases">
        <title>Genome insight into feeding habits of ladybird beetles.</title>
        <authorList>
            <person name="Li H.-S."/>
            <person name="Huang Y.-H."/>
            <person name="Pang H."/>
        </authorList>
    </citation>
    <scope>NUCLEOTIDE SEQUENCE [LARGE SCALE GENOMIC DNA]</scope>
    <source>
        <strain evidence="1">SYSU_2023b</strain>
        <tissue evidence="1">Whole body</tissue>
    </source>
</reference>
<accession>A0AAW1UKV2</accession>
<protein>
    <submittedName>
        <fullName evidence="1">Uncharacterized protein</fullName>
    </submittedName>
</protein>
<dbReference type="Proteomes" id="UP001431783">
    <property type="component" value="Unassembled WGS sequence"/>
</dbReference>
<keyword evidence="2" id="KW-1185">Reference proteome</keyword>
<sequence>MAIEVELQCTATNDNMEIERIEEINRQVRNFMENENNEIIRETSAEEITDIVKYIGNGKKDRQNKITRSRWYTKERNKRITTKIIRNISTNPKRLLQTETLSQDMEKSICDPNTKAKQSKKLSPKLQIYESDPSFGESVGTCDKRYKVN</sequence>
<dbReference type="EMBL" id="JARQZJ010000066">
    <property type="protein sequence ID" value="KAK9880712.1"/>
    <property type="molecule type" value="Genomic_DNA"/>
</dbReference>
<evidence type="ECO:0000313" key="1">
    <source>
        <dbReference type="EMBL" id="KAK9880712.1"/>
    </source>
</evidence>
<gene>
    <name evidence="1" type="ORF">WA026_013037</name>
</gene>
<proteinExistence type="predicted"/>
<dbReference type="AlphaFoldDB" id="A0AAW1UKV2"/>
<organism evidence="1 2">
    <name type="scientific">Henosepilachna vigintioctopunctata</name>
    <dbReference type="NCBI Taxonomy" id="420089"/>
    <lineage>
        <taxon>Eukaryota</taxon>
        <taxon>Metazoa</taxon>
        <taxon>Ecdysozoa</taxon>
        <taxon>Arthropoda</taxon>
        <taxon>Hexapoda</taxon>
        <taxon>Insecta</taxon>
        <taxon>Pterygota</taxon>
        <taxon>Neoptera</taxon>
        <taxon>Endopterygota</taxon>
        <taxon>Coleoptera</taxon>
        <taxon>Polyphaga</taxon>
        <taxon>Cucujiformia</taxon>
        <taxon>Coccinelloidea</taxon>
        <taxon>Coccinellidae</taxon>
        <taxon>Epilachninae</taxon>
        <taxon>Epilachnini</taxon>
        <taxon>Henosepilachna</taxon>
    </lineage>
</organism>
<evidence type="ECO:0000313" key="2">
    <source>
        <dbReference type="Proteomes" id="UP001431783"/>
    </source>
</evidence>